<feature type="transmembrane region" description="Helical" evidence="2">
    <location>
        <begin position="21"/>
        <end position="38"/>
    </location>
</feature>
<name>A0ABW0NNQ6_9MICO</name>
<reference evidence="4" key="1">
    <citation type="journal article" date="2019" name="Int. J. Syst. Evol. Microbiol.">
        <title>The Global Catalogue of Microorganisms (GCM) 10K type strain sequencing project: providing services to taxonomists for standard genome sequencing and annotation.</title>
        <authorList>
            <consortium name="The Broad Institute Genomics Platform"/>
            <consortium name="The Broad Institute Genome Sequencing Center for Infectious Disease"/>
            <person name="Wu L."/>
            <person name="Ma J."/>
        </authorList>
    </citation>
    <scope>NUCLEOTIDE SEQUENCE [LARGE SCALE GENOMIC DNA]</scope>
    <source>
        <strain evidence="4">CGMCC 4.6997</strain>
    </source>
</reference>
<keyword evidence="2" id="KW-0812">Transmembrane</keyword>
<keyword evidence="4" id="KW-1185">Reference proteome</keyword>
<dbReference type="EMBL" id="JBHSMG010000001">
    <property type="protein sequence ID" value="MFC5501657.1"/>
    <property type="molecule type" value="Genomic_DNA"/>
</dbReference>
<feature type="transmembrane region" description="Helical" evidence="2">
    <location>
        <begin position="86"/>
        <end position="108"/>
    </location>
</feature>
<sequence>MSDDATPAGDARRSRGGRLKLLSLLAITLLAVLLFTAWSQTWFTLTVQGKPFVVGGGVAGGALSALALASLALVAALAIAGPFFRVVLGVLEALLGACVIVVSAFAMANPVVAATSAITKATGVAGPRSVARLVTGSSMTAWPIAAAVLGVVIVLLGLAIAVTARSWPTSGRKYSRSRVVAAEGPGDDTGALDPVREWDAMSEGDDPTRH</sequence>
<accession>A0ABW0NNQ6</accession>
<feature type="compositionally biased region" description="Acidic residues" evidence="1">
    <location>
        <begin position="200"/>
        <end position="210"/>
    </location>
</feature>
<protein>
    <submittedName>
        <fullName evidence="3">Trp biosynthesis-associated membrane protein</fullName>
    </submittedName>
</protein>
<dbReference type="Pfam" id="PF09534">
    <property type="entry name" value="Trp_oprn_chp"/>
    <property type="match status" value="1"/>
</dbReference>
<keyword evidence="2" id="KW-0472">Membrane</keyword>
<evidence type="ECO:0000313" key="3">
    <source>
        <dbReference type="EMBL" id="MFC5501657.1"/>
    </source>
</evidence>
<dbReference type="RefSeq" id="WP_386739238.1">
    <property type="nucleotide sequence ID" value="NZ_JBHSMG010000001.1"/>
</dbReference>
<feature type="region of interest" description="Disordered" evidence="1">
    <location>
        <begin position="178"/>
        <end position="210"/>
    </location>
</feature>
<proteinExistence type="predicted"/>
<feature type="transmembrane region" description="Helical" evidence="2">
    <location>
        <begin position="58"/>
        <end position="79"/>
    </location>
</feature>
<comment type="caution">
    <text evidence="3">The sequence shown here is derived from an EMBL/GenBank/DDBJ whole genome shotgun (WGS) entry which is preliminary data.</text>
</comment>
<evidence type="ECO:0000256" key="1">
    <source>
        <dbReference type="SAM" id="MobiDB-lite"/>
    </source>
</evidence>
<evidence type="ECO:0000313" key="4">
    <source>
        <dbReference type="Proteomes" id="UP001596039"/>
    </source>
</evidence>
<gene>
    <name evidence="3" type="ORF">ACFPJ4_05300</name>
</gene>
<dbReference type="InterPro" id="IPR019051">
    <property type="entry name" value="Trp_biosyn_TM_oprn/chp"/>
</dbReference>
<organism evidence="3 4">
    <name type="scientific">Lysinimonas soli</name>
    <dbReference type="NCBI Taxonomy" id="1074233"/>
    <lineage>
        <taxon>Bacteria</taxon>
        <taxon>Bacillati</taxon>
        <taxon>Actinomycetota</taxon>
        <taxon>Actinomycetes</taxon>
        <taxon>Micrococcales</taxon>
        <taxon>Microbacteriaceae</taxon>
        <taxon>Lysinimonas</taxon>
    </lineage>
</organism>
<dbReference type="Proteomes" id="UP001596039">
    <property type="component" value="Unassembled WGS sequence"/>
</dbReference>
<keyword evidence="2" id="KW-1133">Transmembrane helix</keyword>
<evidence type="ECO:0000256" key="2">
    <source>
        <dbReference type="SAM" id="Phobius"/>
    </source>
</evidence>
<feature type="transmembrane region" description="Helical" evidence="2">
    <location>
        <begin position="141"/>
        <end position="164"/>
    </location>
</feature>